<sequence length="689" mass="76678">MLKYKLKTNSYFKIILNLCTLGLFSLFILLTIPTTPLQADTTQTATGSFNTTNNMITGTFEVHSDYYQKDIEYSYSTKLGQTTTASPIDAQQYPYMPKVIVDGTEVTVTDNSYAQLGESSHFYNLDDNQMVISKIQIGTGRWVVGKILDFNNDTYYMIAKNTWLKKNSNDYLVPHDYGAITSSGNMAKITVPYTVDENYVVQDVSLNTNLGTKTVTVAGDKNSEVNVKVPGLKGYNADQQTVKANIDSNGKITCDSQINYLDNQIPKTVTFPGTMDGKKVVDLTTNLTNAQQLALQDQKTVKINFNPAKDKNDNVYQPVSDDSIPVKLNSSKQIVLADNAKTSIPVYLSAANLTINYLEANDPQKVIGQATKLVKLDKTDVKISLPSLQDSSISSTGYNTTYQPEITLNGASLDPNNLSVSVKIPQLSVFTIEENVYTNNELYSNIKYQLSIGSEIKNYQKYIESSKPNDNVFKLDLNKSTVTETYGKQQASEPISVVLKNNYTLANLLKLISGGQIDNQLSGINLSLNLYYTPITSSTSTAGNNVDNDIDLIKKDHLVSTLPDKGDVTLYKLNDNKFSQITNHDLSSNSDWRSDETAQISNETYYRVATNEWVKAQSVYLYQPMNLIVKTGNKITYFNNCQDDQCNNCVLAPNTAWKVDRVAYLDNTGTKYYRIATDDFVKADNVTVE</sequence>
<dbReference type="EMBL" id="CP018867">
    <property type="protein sequence ID" value="AUI71212.1"/>
    <property type="molecule type" value="Genomic_DNA"/>
</dbReference>
<dbReference type="AlphaFoldDB" id="A0A2K9HPE3"/>
<reference evidence="1 2" key="1">
    <citation type="submission" date="2016-12" db="EMBL/GenBank/DDBJ databases">
        <title>The whole genome sequencing and assembly of Lactobacillus alimentarius DSM 20249T strain.</title>
        <authorList>
            <person name="Lee Y.-J."/>
            <person name="Yi H."/>
            <person name="Bahn Y.-S."/>
            <person name="Kim J.F."/>
            <person name="Lee D.-W."/>
        </authorList>
    </citation>
    <scope>NUCLEOTIDE SEQUENCE [LARGE SCALE GENOMIC DNA]</scope>
    <source>
        <strain evidence="1 2">DSM 20249</strain>
    </source>
</reference>
<dbReference type="KEGG" id="lali:LA20249_02930"/>
<proteinExistence type="predicted"/>
<organism evidence="1 2">
    <name type="scientific">Companilactobacillus alimentarius DSM 20249</name>
    <dbReference type="NCBI Taxonomy" id="1423720"/>
    <lineage>
        <taxon>Bacteria</taxon>
        <taxon>Bacillati</taxon>
        <taxon>Bacillota</taxon>
        <taxon>Bacilli</taxon>
        <taxon>Lactobacillales</taxon>
        <taxon>Lactobacillaceae</taxon>
        <taxon>Companilactobacillus</taxon>
    </lineage>
</organism>
<gene>
    <name evidence="1" type="ORF">LA20249_02930</name>
</gene>
<keyword evidence="2" id="KW-1185">Reference proteome</keyword>
<dbReference type="Proteomes" id="UP000234653">
    <property type="component" value="Chromosome"/>
</dbReference>
<accession>A0A2K9HPE3</accession>
<protein>
    <recommendedName>
        <fullName evidence="3">Surface layer protein A domain-containing protein</fullName>
    </recommendedName>
</protein>
<dbReference type="RefSeq" id="WP_057739639.1">
    <property type="nucleotide sequence ID" value="NZ_AZDQ01000043.1"/>
</dbReference>
<dbReference type="OrthoDB" id="2294388at2"/>
<evidence type="ECO:0000313" key="2">
    <source>
        <dbReference type="Proteomes" id="UP000234653"/>
    </source>
</evidence>
<evidence type="ECO:0000313" key="1">
    <source>
        <dbReference type="EMBL" id="AUI71212.1"/>
    </source>
</evidence>
<name>A0A2K9HPE3_9LACO</name>
<evidence type="ECO:0008006" key="3">
    <source>
        <dbReference type="Google" id="ProtNLM"/>
    </source>
</evidence>